<keyword evidence="1" id="KW-0472">Membrane</keyword>
<sequence length="182" mass="20555">MFYHQISDRVMEILESTHTVIPISYSLTLFLSTTERFLCVRGQCSYFVVFIRLVISGSSYALILWPFTNRSAQRRALVHQVLLFLNSYGEDSLREVMLSVPAWPASCSALPRTSVCKRLEGREDPPRPEPKEGWGEKPLLETAEKASGRLAITAPTALLPPRADQIREVLAVLWTCLHHKGT</sequence>
<protein>
    <submittedName>
        <fullName evidence="2">Uncharacterized protein</fullName>
    </submittedName>
</protein>
<organism evidence="2 3">
    <name type="scientific">Goodea atripinnis</name>
    <dbReference type="NCBI Taxonomy" id="208336"/>
    <lineage>
        <taxon>Eukaryota</taxon>
        <taxon>Metazoa</taxon>
        <taxon>Chordata</taxon>
        <taxon>Craniata</taxon>
        <taxon>Vertebrata</taxon>
        <taxon>Euteleostomi</taxon>
        <taxon>Actinopterygii</taxon>
        <taxon>Neopterygii</taxon>
        <taxon>Teleostei</taxon>
        <taxon>Neoteleostei</taxon>
        <taxon>Acanthomorphata</taxon>
        <taxon>Ovalentaria</taxon>
        <taxon>Atherinomorphae</taxon>
        <taxon>Cyprinodontiformes</taxon>
        <taxon>Goodeidae</taxon>
        <taxon>Goodea</taxon>
    </lineage>
</organism>
<proteinExistence type="predicted"/>
<keyword evidence="3" id="KW-1185">Reference proteome</keyword>
<evidence type="ECO:0000256" key="1">
    <source>
        <dbReference type="SAM" id="Phobius"/>
    </source>
</evidence>
<dbReference type="Proteomes" id="UP001476798">
    <property type="component" value="Unassembled WGS sequence"/>
</dbReference>
<feature type="transmembrane region" description="Helical" evidence="1">
    <location>
        <begin position="46"/>
        <end position="67"/>
    </location>
</feature>
<keyword evidence="1" id="KW-1133">Transmembrane helix</keyword>
<comment type="caution">
    <text evidence="2">The sequence shown here is derived from an EMBL/GenBank/DDBJ whole genome shotgun (WGS) entry which is preliminary data.</text>
</comment>
<accession>A0ABV0MNP0</accession>
<evidence type="ECO:0000313" key="2">
    <source>
        <dbReference type="EMBL" id="MEQ2160730.1"/>
    </source>
</evidence>
<keyword evidence="1" id="KW-0812">Transmembrane</keyword>
<reference evidence="2 3" key="1">
    <citation type="submission" date="2021-06" db="EMBL/GenBank/DDBJ databases">
        <authorList>
            <person name="Palmer J.M."/>
        </authorList>
    </citation>
    <scope>NUCLEOTIDE SEQUENCE [LARGE SCALE GENOMIC DNA]</scope>
    <source>
        <strain evidence="2 3">GA_2019</strain>
        <tissue evidence="2">Muscle</tissue>
    </source>
</reference>
<name>A0ABV0MNP0_9TELE</name>
<gene>
    <name evidence="2" type="ORF">GOODEAATRI_002399</name>
</gene>
<dbReference type="EMBL" id="JAHRIO010010081">
    <property type="protein sequence ID" value="MEQ2160730.1"/>
    <property type="molecule type" value="Genomic_DNA"/>
</dbReference>
<evidence type="ECO:0000313" key="3">
    <source>
        <dbReference type="Proteomes" id="UP001476798"/>
    </source>
</evidence>